<dbReference type="Proteomes" id="UP001227543">
    <property type="component" value="Unassembled WGS sequence"/>
</dbReference>
<dbReference type="RefSeq" id="XP_060374768.1">
    <property type="nucleotide sequence ID" value="XM_060530630.1"/>
</dbReference>
<feature type="region of interest" description="Disordered" evidence="1">
    <location>
        <begin position="1"/>
        <end position="21"/>
    </location>
</feature>
<comment type="caution">
    <text evidence="2">The sequence shown here is derived from an EMBL/GenBank/DDBJ whole genome shotgun (WGS) entry which is preliminary data.</text>
</comment>
<reference evidence="2 3" key="1">
    <citation type="submission" date="2016-10" db="EMBL/GenBank/DDBJ databases">
        <title>The genome sequence of Colletotrichum fioriniae PJ7.</title>
        <authorList>
            <person name="Baroncelli R."/>
        </authorList>
    </citation>
    <scope>NUCLEOTIDE SEQUENCE [LARGE SCALE GENOMIC DNA]</scope>
    <source>
        <strain evidence="2 3">Tom-12</strain>
    </source>
</reference>
<protein>
    <submittedName>
        <fullName evidence="2">Uncharacterized protein</fullName>
    </submittedName>
</protein>
<dbReference type="EMBL" id="MLFU01000129">
    <property type="protein sequence ID" value="KAK1479638.1"/>
    <property type="molecule type" value="Genomic_DNA"/>
</dbReference>
<keyword evidence="3" id="KW-1185">Reference proteome</keyword>
<accession>A0ABQ9QNK3</accession>
<sequence>MATNNNVHGNAIPANSPPPPQKYISALRIEASDDSDFFPTGTCVDNSGDLGSPDCNNSFGGKYTYVVKSFTADPSRAITGLRIEITGDDEPAFGGDMAQGAGGDYRYVVTSRDLNLPTRISEVQLWRSPNDSVSLDDARAAGWDGISTDINHKRSGAYLYLVWNNVRV</sequence>
<gene>
    <name evidence="2" type="ORF">CTAM01_14631</name>
</gene>
<evidence type="ECO:0000313" key="3">
    <source>
        <dbReference type="Proteomes" id="UP001227543"/>
    </source>
</evidence>
<organism evidence="2 3">
    <name type="scientific">Colletotrichum tamarilloi</name>
    <dbReference type="NCBI Taxonomy" id="1209934"/>
    <lineage>
        <taxon>Eukaryota</taxon>
        <taxon>Fungi</taxon>
        <taxon>Dikarya</taxon>
        <taxon>Ascomycota</taxon>
        <taxon>Pezizomycotina</taxon>
        <taxon>Sordariomycetes</taxon>
        <taxon>Hypocreomycetidae</taxon>
        <taxon>Glomerellales</taxon>
        <taxon>Glomerellaceae</taxon>
        <taxon>Colletotrichum</taxon>
        <taxon>Colletotrichum acutatum species complex</taxon>
    </lineage>
</organism>
<name>A0ABQ9QNK3_9PEZI</name>
<proteinExistence type="predicted"/>
<dbReference type="GeneID" id="85414868"/>
<evidence type="ECO:0000256" key="1">
    <source>
        <dbReference type="SAM" id="MobiDB-lite"/>
    </source>
</evidence>
<evidence type="ECO:0000313" key="2">
    <source>
        <dbReference type="EMBL" id="KAK1479638.1"/>
    </source>
</evidence>